<comment type="subunit">
    <text evidence="15">Homodimer.</text>
</comment>
<dbReference type="Gene3D" id="3.50.30.80">
    <property type="entry name" value="IlvD/EDD C-terminal domain-like"/>
    <property type="match status" value="1"/>
</dbReference>
<reference evidence="19 20" key="1">
    <citation type="submission" date="2019-07" db="EMBL/GenBank/DDBJ databases">
        <title>Genomic Encyclopedia of Type Strains, Phase IV (KMG-IV): sequencing the most valuable type-strain genomes for metagenomic binning, comparative biology and taxonomic classification.</title>
        <authorList>
            <person name="Goeker M."/>
        </authorList>
    </citation>
    <scope>NUCLEOTIDE SEQUENCE [LARGE SCALE GENOMIC DNA]</scope>
    <source>
        <strain evidence="19 20">SS015</strain>
    </source>
</reference>
<comment type="caution">
    <text evidence="15">Lacks conserved residue(s) required for the propagation of feature annotation.</text>
</comment>
<comment type="cofactor">
    <cofactor evidence="15">
        <name>[2Fe-2S] cluster</name>
        <dbReference type="ChEBI" id="CHEBI:190135"/>
    </cofactor>
    <text evidence="15">Binds 1 [2Fe-2S] cluster per subunit. This cluster acts as a Lewis acid cofactor.</text>
</comment>
<dbReference type="NCBIfam" id="TIGR00110">
    <property type="entry name" value="ilvD"/>
    <property type="match status" value="1"/>
</dbReference>
<gene>
    <name evidence="15" type="primary">ilvD</name>
    <name evidence="19" type="ORF">EDC39_10258</name>
</gene>
<evidence type="ECO:0000256" key="4">
    <source>
        <dbReference type="ARBA" id="ARBA00022714"/>
    </source>
</evidence>
<feature type="binding site" evidence="15">
    <location>
        <position position="138"/>
    </location>
    <ligand>
        <name>Mg(2+)</name>
        <dbReference type="ChEBI" id="CHEBI:18420"/>
    </ligand>
</feature>
<dbReference type="NCBIfam" id="NF002068">
    <property type="entry name" value="PRK00911.1"/>
    <property type="match status" value="1"/>
</dbReference>
<comment type="similarity">
    <text evidence="2 15">Belongs to the IlvD/Edd family.</text>
</comment>
<comment type="catalytic activity">
    <reaction evidence="15">
        <text>(2R,3R)-2,3-dihydroxy-3-methylpentanoate = (S)-3-methyl-2-oxopentanoate + H2O</text>
        <dbReference type="Rhea" id="RHEA:27694"/>
        <dbReference type="ChEBI" id="CHEBI:15377"/>
        <dbReference type="ChEBI" id="CHEBI:35146"/>
        <dbReference type="ChEBI" id="CHEBI:49258"/>
        <dbReference type="EC" id="4.2.1.9"/>
    </reaction>
</comment>
<keyword evidence="7 15" id="KW-0408">Iron</keyword>
<comment type="caution">
    <text evidence="19">The sequence shown here is derived from an EMBL/GenBank/DDBJ whole genome shotgun (WGS) entry which is preliminary data.</text>
</comment>
<evidence type="ECO:0000256" key="11">
    <source>
        <dbReference type="ARBA" id="ARBA00029304"/>
    </source>
</evidence>
<keyword evidence="5 15" id="KW-0479">Metal-binding</keyword>
<dbReference type="InterPro" id="IPR042096">
    <property type="entry name" value="Dihydro-acid_dehy_C"/>
</dbReference>
<dbReference type="PROSITE" id="PS00886">
    <property type="entry name" value="ILVD_EDD_1"/>
    <property type="match status" value="1"/>
</dbReference>
<dbReference type="InterPro" id="IPR004404">
    <property type="entry name" value="DihydroxyA_deHydtase"/>
</dbReference>
<dbReference type="Pfam" id="PF00920">
    <property type="entry name" value="ILVD_EDD_N"/>
    <property type="match status" value="1"/>
</dbReference>
<dbReference type="Pfam" id="PF24877">
    <property type="entry name" value="ILV_EDD_C"/>
    <property type="match status" value="1"/>
</dbReference>
<dbReference type="AlphaFoldDB" id="A0A5D3WMG4"/>
<evidence type="ECO:0000256" key="2">
    <source>
        <dbReference type="ARBA" id="ARBA00006486"/>
    </source>
</evidence>
<dbReference type="UniPathway" id="UPA00049">
    <property type="reaction ID" value="UER00061"/>
</dbReference>
<dbReference type="GO" id="GO:0005829">
    <property type="term" value="C:cytosol"/>
    <property type="evidence" value="ECO:0007669"/>
    <property type="project" value="TreeGrafter"/>
</dbReference>
<evidence type="ECO:0000256" key="15">
    <source>
        <dbReference type="HAMAP-Rule" id="MF_00012"/>
    </source>
</evidence>
<comment type="pathway">
    <text evidence="13 15">Amino-acid biosynthesis; L-isoleucine biosynthesis; L-isoleucine from 2-oxobutanoate: step 3/4.</text>
</comment>
<keyword evidence="20" id="KW-1185">Reference proteome</keyword>
<feature type="active site" description="Proton acceptor" evidence="15">
    <location>
        <position position="485"/>
    </location>
</feature>
<dbReference type="GO" id="GO:0004160">
    <property type="term" value="F:dihydroxy-acid dehydratase activity"/>
    <property type="evidence" value="ECO:0007669"/>
    <property type="project" value="UniProtKB-UniRule"/>
</dbReference>
<dbReference type="GO" id="GO:0051537">
    <property type="term" value="F:2 iron, 2 sulfur cluster binding"/>
    <property type="evidence" value="ECO:0007669"/>
    <property type="project" value="UniProtKB-UniRule"/>
</dbReference>
<dbReference type="Proteomes" id="UP000324159">
    <property type="component" value="Unassembled WGS sequence"/>
</dbReference>
<comment type="catalytic activity">
    <reaction evidence="11">
        <text>(2R)-2,3-dihydroxy-3-methylbutanoate = 3-methyl-2-oxobutanoate + H2O</text>
        <dbReference type="Rhea" id="RHEA:24809"/>
        <dbReference type="ChEBI" id="CHEBI:11851"/>
        <dbReference type="ChEBI" id="CHEBI:15377"/>
        <dbReference type="ChEBI" id="CHEBI:49072"/>
        <dbReference type="EC" id="4.2.1.9"/>
    </reaction>
    <physiologicalReaction direction="left-to-right" evidence="11">
        <dbReference type="Rhea" id="RHEA:24810"/>
    </physiologicalReaction>
</comment>
<dbReference type="PROSITE" id="PS00887">
    <property type="entry name" value="ILVD_EDD_2"/>
    <property type="match status" value="1"/>
</dbReference>
<evidence type="ECO:0000256" key="13">
    <source>
        <dbReference type="ARBA" id="ARBA00029437"/>
    </source>
</evidence>
<comment type="cofactor">
    <cofactor evidence="1 15">
        <name>Mg(2+)</name>
        <dbReference type="ChEBI" id="CHEBI:18420"/>
    </cofactor>
</comment>
<dbReference type="UniPathway" id="UPA00047">
    <property type="reaction ID" value="UER00057"/>
</dbReference>
<feature type="binding site" evidence="15">
    <location>
        <position position="459"/>
    </location>
    <ligand>
        <name>Mg(2+)</name>
        <dbReference type="ChEBI" id="CHEBI:18420"/>
    </ligand>
</feature>
<dbReference type="GO" id="GO:0009097">
    <property type="term" value="P:isoleucine biosynthetic process"/>
    <property type="evidence" value="ECO:0007669"/>
    <property type="project" value="UniProtKB-UniRule"/>
</dbReference>
<dbReference type="SUPFAM" id="SSF143975">
    <property type="entry name" value="IlvD/EDD N-terminal domain-like"/>
    <property type="match status" value="1"/>
</dbReference>
<dbReference type="PANTHER" id="PTHR43661">
    <property type="entry name" value="D-XYLONATE DEHYDRATASE"/>
    <property type="match status" value="1"/>
</dbReference>
<feature type="region of interest" description="Disordered" evidence="16">
    <location>
        <begin position="1"/>
        <end position="25"/>
    </location>
</feature>
<evidence type="ECO:0000256" key="9">
    <source>
        <dbReference type="ARBA" id="ARBA00023239"/>
    </source>
</evidence>
<feature type="compositionally biased region" description="Basic and acidic residues" evidence="16">
    <location>
        <begin position="8"/>
        <end position="22"/>
    </location>
</feature>
<sequence length="569" mass="60385">MFDPAEAGQREWQKNMSEKRSDAITSGFERTPHRALLKSTGVPEGQMDRPFIGIASSFTDLIPGHTGMRDLERFIEKGVHSGGGYSFIFGIPGVCDGIAMGHRGMHYSLPTRELIADMIESIAEAHRLDGLVLLTNCDKITPGMLMAAARLNIPAIVVTAGPSLTGAGRGGKRYSFVTDTFEAMGQYKAGVIDEQQLKVCEDHACPTAGSCQGLFTANTMAILTETMGMSLPRCGTAVAVSSLKRRIAFASGEKIVDLVRNEVRPRDILTRAAFENAIRVDLALGGSSNTVLHLLAIAREAGVELPLTLFDELGRTTPQLASMNPGGKHFMEDLDAAGGVPGVLKQLGELIRDCPTLLGPSTRQIAASIAEVDEEVIHPLSDPVRPEGGIAILHGNLAPKGAVVKQSGVSETMMTFEGTARCFDSEEAAMEALMGGRIKAGDVVVIRYEGPRGGPGMREMLAPTATLMGLGLGESVALITDGRFSGGTRGPCIGHISPEAAEGGPIALVEDGDRIRLDIPGRTLELLVGDEELAARRAKWTRPEPKIASGWLARYAKVVTSAHTGAICE</sequence>
<dbReference type="InterPro" id="IPR037237">
    <property type="entry name" value="IlvD/EDD_N"/>
</dbReference>
<evidence type="ECO:0000256" key="5">
    <source>
        <dbReference type="ARBA" id="ARBA00022723"/>
    </source>
</evidence>
<dbReference type="PANTHER" id="PTHR43661:SF3">
    <property type="entry name" value="D-XYLONATE DEHYDRATASE YAGF-RELATED"/>
    <property type="match status" value="1"/>
</dbReference>
<proteinExistence type="inferred from homology"/>
<keyword evidence="6 15" id="KW-0460">Magnesium</keyword>
<dbReference type="InterPro" id="IPR020558">
    <property type="entry name" value="DiOHA_6PGluconate_deHydtase_CS"/>
</dbReference>
<feature type="binding site" description="via carbamate group" evidence="15">
    <location>
        <position position="139"/>
    </location>
    <ligand>
        <name>Mg(2+)</name>
        <dbReference type="ChEBI" id="CHEBI:18420"/>
    </ligand>
</feature>
<dbReference type="GO" id="GO:0009099">
    <property type="term" value="P:L-valine biosynthetic process"/>
    <property type="evidence" value="ECO:0007669"/>
    <property type="project" value="UniProtKB-UniRule"/>
</dbReference>
<evidence type="ECO:0000256" key="14">
    <source>
        <dbReference type="ARBA" id="ARBA00029490"/>
    </source>
</evidence>
<feature type="domain" description="Dihydroxy-acid/6-phosphogluconate dehydratase C-terminal" evidence="18">
    <location>
        <begin position="375"/>
        <end position="566"/>
    </location>
</feature>
<feature type="binding site" evidence="15">
    <location>
        <position position="96"/>
    </location>
    <ligand>
        <name>Mg(2+)</name>
        <dbReference type="ChEBI" id="CHEBI:18420"/>
    </ligand>
</feature>
<dbReference type="HAMAP" id="MF_00012">
    <property type="entry name" value="IlvD"/>
    <property type="match status" value="1"/>
</dbReference>
<keyword evidence="4 15" id="KW-0001">2Fe-2S</keyword>
<dbReference type="InterPro" id="IPR000581">
    <property type="entry name" value="ILV_EDD_N"/>
</dbReference>
<evidence type="ECO:0000256" key="12">
    <source>
        <dbReference type="ARBA" id="ARBA00029436"/>
    </source>
</evidence>
<dbReference type="GO" id="GO:0000287">
    <property type="term" value="F:magnesium ion binding"/>
    <property type="evidence" value="ECO:0007669"/>
    <property type="project" value="UniProtKB-UniRule"/>
</dbReference>
<evidence type="ECO:0000256" key="3">
    <source>
        <dbReference type="ARBA" id="ARBA00022605"/>
    </source>
</evidence>
<keyword evidence="3 15" id="KW-0028">Amino-acid biosynthesis</keyword>
<evidence type="ECO:0000256" key="16">
    <source>
        <dbReference type="SAM" id="MobiDB-lite"/>
    </source>
</evidence>
<protein>
    <recommendedName>
        <fullName evidence="14 15">Dihydroxy-acid dehydratase</fullName>
        <shortName evidence="15">DAD</shortName>
        <ecNumber evidence="14 15">4.2.1.9</ecNumber>
    </recommendedName>
</protein>
<accession>A0A5D3WMG4</accession>
<evidence type="ECO:0000256" key="8">
    <source>
        <dbReference type="ARBA" id="ARBA00023014"/>
    </source>
</evidence>
<evidence type="ECO:0000313" key="19">
    <source>
        <dbReference type="EMBL" id="TYO99536.1"/>
    </source>
</evidence>
<evidence type="ECO:0000313" key="20">
    <source>
        <dbReference type="Proteomes" id="UP000324159"/>
    </source>
</evidence>
<comment type="function">
    <text evidence="15">Functions in the biosynthesis of branched-chain amino acids. Catalyzes the dehydration of (2R,3R)-2,3-dihydroxy-3-methylpentanoate (2,3-dihydroxy-3-methylvalerate) into 2-oxo-3-methylpentanoate (2-oxo-3-methylvalerate) and of (2R)-2,3-dihydroxy-3-methylbutanoate (2,3-dihydroxyisovalerate) into 2-oxo-3-methylbutanoate (2-oxoisovalerate), the penultimate precursor to L-isoleucine and L-valine, respectively.</text>
</comment>
<dbReference type="EC" id="4.2.1.9" evidence="14 15"/>
<evidence type="ECO:0000259" key="18">
    <source>
        <dbReference type="Pfam" id="PF24877"/>
    </source>
</evidence>
<dbReference type="SUPFAM" id="SSF52016">
    <property type="entry name" value="LeuD/IlvD-like"/>
    <property type="match status" value="1"/>
</dbReference>
<feature type="domain" description="Dihydroxy-acid/6-phosphogluconate dehydratase N-terminal" evidence="17">
    <location>
        <begin position="49"/>
        <end position="361"/>
    </location>
</feature>
<comment type="pathway">
    <text evidence="12 15">Amino-acid biosynthesis; L-valine biosynthesis; L-valine from pyruvate: step 3/4.</text>
</comment>
<evidence type="ECO:0000259" key="17">
    <source>
        <dbReference type="Pfam" id="PF00920"/>
    </source>
</evidence>
<dbReference type="FunFam" id="3.50.30.80:FF:000001">
    <property type="entry name" value="Dihydroxy-acid dehydratase"/>
    <property type="match status" value="1"/>
</dbReference>
<evidence type="ECO:0000256" key="7">
    <source>
        <dbReference type="ARBA" id="ARBA00023004"/>
    </source>
</evidence>
<name>A0A5D3WMG4_9BACT</name>
<keyword evidence="9 15" id="KW-0456">Lyase</keyword>
<feature type="modified residue" description="N6-carboxylysine" evidence="15">
    <location>
        <position position="139"/>
    </location>
</feature>
<evidence type="ECO:0000256" key="1">
    <source>
        <dbReference type="ARBA" id="ARBA00001946"/>
    </source>
</evidence>
<keyword evidence="10 15" id="KW-0100">Branched-chain amino acid biosynthesis</keyword>
<evidence type="ECO:0000256" key="6">
    <source>
        <dbReference type="ARBA" id="ARBA00022842"/>
    </source>
</evidence>
<keyword evidence="8 15" id="KW-0411">Iron-sulfur</keyword>
<dbReference type="EMBL" id="VNIB01000002">
    <property type="protein sequence ID" value="TYO99536.1"/>
    <property type="molecule type" value="Genomic_DNA"/>
</dbReference>
<organism evidence="19 20">
    <name type="scientific">Geothermobacter ehrlichii</name>
    <dbReference type="NCBI Taxonomy" id="213224"/>
    <lineage>
        <taxon>Bacteria</taxon>
        <taxon>Pseudomonadati</taxon>
        <taxon>Thermodesulfobacteriota</taxon>
        <taxon>Desulfuromonadia</taxon>
        <taxon>Desulfuromonadales</taxon>
        <taxon>Geothermobacteraceae</taxon>
        <taxon>Geothermobacter</taxon>
    </lineage>
</organism>
<evidence type="ECO:0000256" key="10">
    <source>
        <dbReference type="ARBA" id="ARBA00023304"/>
    </source>
</evidence>
<dbReference type="InterPro" id="IPR056740">
    <property type="entry name" value="ILV_EDD_C"/>
</dbReference>